<keyword evidence="2" id="KW-0812">Transmembrane</keyword>
<evidence type="ECO:0000313" key="4">
    <source>
        <dbReference type="Proteomes" id="UP000294894"/>
    </source>
</evidence>
<dbReference type="RefSeq" id="WP_135077361.1">
    <property type="nucleotide sequence ID" value="NZ_CP038267.1"/>
</dbReference>
<evidence type="ECO:0000313" key="3">
    <source>
        <dbReference type="EMBL" id="QBR92691.1"/>
    </source>
</evidence>
<protein>
    <submittedName>
        <fullName evidence="3">Uncharacterized protein</fullName>
    </submittedName>
</protein>
<keyword evidence="2" id="KW-0472">Membrane</keyword>
<dbReference type="Proteomes" id="UP000294894">
    <property type="component" value="Chromosome"/>
</dbReference>
<name>A0A4P7GLU0_9ACTN</name>
<gene>
    <name evidence="3" type="ORF">EXE57_10695</name>
</gene>
<keyword evidence="2" id="KW-1133">Transmembrane helix</keyword>
<accession>A0A4P7GLU0</accession>
<dbReference type="KEGG" id="noy:EXE57_10695"/>
<evidence type="ECO:0000256" key="2">
    <source>
        <dbReference type="SAM" id="Phobius"/>
    </source>
</evidence>
<proteinExistence type="predicted"/>
<organism evidence="3 4">
    <name type="scientific">Nocardioides euryhalodurans</name>
    <dbReference type="NCBI Taxonomy" id="2518370"/>
    <lineage>
        <taxon>Bacteria</taxon>
        <taxon>Bacillati</taxon>
        <taxon>Actinomycetota</taxon>
        <taxon>Actinomycetes</taxon>
        <taxon>Propionibacteriales</taxon>
        <taxon>Nocardioidaceae</taxon>
        <taxon>Nocardioides</taxon>
    </lineage>
</organism>
<dbReference type="EMBL" id="CP038267">
    <property type="protein sequence ID" value="QBR92691.1"/>
    <property type="molecule type" value="Genomic_DNA"/>
</dbReference>
<feature type="region of interest" description="Disordered" evidence="1">
    <location>
        <begin position="162"/>
        <end position="183"/>
    </location>
</feature>
<sequence length="183" mass="19278">MSRPPTGASGRFAEGTLGGAVLRILGAVGLLLLVVVVVGSLQGAEFTVAWGVVGTLGAAVVVYCAVVWRGRRVTDLGPRGVQQLDAMLAALEAERVTPVDVRTSGIDNTSLFHVRDLLEKARRDLSYGFYTSAGEAMVEVREVTRRDGWSASSPLGEHAATIGALGRDHLDRQGPLRGRGQAS</sequence>
<dbReference type="AlphaFoldDB" id="A0A4P7GLU0"/>
<reference evidence="3 4" key="1">
    <citation type="submission" date="2019-03" db="EMBL/GenBank/DDBJ databases">
        <title>Three New Species of Nocardioides, Nocardioides euryhalodurans sp. nov., Nocardioides seonyuensis sp. nov. and Nocardioides eburneoflavus sp. nov., Iolated from Soil.</title>
        <authorList>
            <person name="Roh S.G."/>
            <person name="Lee C."/>
            <person name="Kim M.-K."/>
            <person name="Kim S.B."/>
        </authorList>
    </citation>
    <scope>NUCLEOTIDE SEQUENCE [LARGE SCALE GENOMIC DNA]</scope>
    <source>
        <strain evidence="3 4">MMS17-SY117</strain>
    </source>
</reference>
<feature type="transmembrane region" description="Helical" evidence="2">
    <location>
        <begin position="47"/>
        <end position="68"/>
    </location>
</feature>
<evidence type="ECO:0000256" key="1">
    <source>
        <dbReference type="SAM" id="MobiDB-lite"/>
    </source>
</evidence>
<feature type="transmembrane region" description="Helical" evidence="2">
    <location>
        <begin position="20"/>
        <end position="41"/>
    </location>
</feature>
<keyword evidence="4" id="KW-1185">Reference proteome</keyword>